<dbReference type="Gene3D" id="3.40.50.1010">
    <property type="entry name" value="5'-nuclease"/>
    <property type="match status" value="1"/>
</dbReference>
<accession>A0A1G9HL55</accession>
<dbReference type="STRING" id="990712.SAMN05216257_1174"/>
<evidence type="ECO:0000313" key="3">
    <source>
        <dbReference type="Proteomes" id="UP000199328"/>
    </source>
</evidence>
<organism evidence="2 3">
    <name type="scientific">Meinhardsimonia xiamenensis</name>
    <dbReference type="NCBI Taxonomy" id="990712"/>
    <lineage>
        <taxon>Bacteria</taxon>
        <taxon>Pseudomonadati</taxon>
        <taxon>Pseudomonadota</taxon>
        <taxon>Alphaproteobacteria</taxon>
        <taxon>Rhodobacterales</taxon>
        <taxon>Paracoccaceae</taxon>
        <taxon>Meinhardsimonia</taxon>
    </lineage>
</organism>
<protein>
    <submittedName>
        <fullName evidence="2">NYN domain-containing protein</fullName>
    </submittedName>
</protein>
<reference evidence="3" key="1">
    <citation type="submission" date="2016-10" db="EMBL/GenBank/DDBJ databases">
        <authorList>
            <person name="Varghese N."/>
            <person name="Submissions S."/>
        </authorList>
    </citation>
    <scope>NUCLEOTIDE SEQUENCE [LARGE SCALE GENOMIC DNA]</scope>
    <source>
        <strain evidence="3">CGMCC 1.10789</strain>
    </source>
</reference>
<gene>
    <name evidence="2" type="ORF">SAMN05216257_1174</name>
</gene>
<dbReference type="InterPro" id="IPR021139">
    <property type="entry name" value="NYN"/>
</dbReference>
<dbReference type="AlphaFoldDB" id="A0A1G9HL55"/>
<dbReference type="EMBL" id="FNFV01000017">
    <property type="protein sequence ID" value="SDL13659.1"/>
    <property type="molecule type" value="Genomic_DNA"/>
</dbReference>
<evidence type="ECO:0000259" key="1">
    <source>
        <dbReference type="Pfam" id="PF01936"/>
    </source>
</evidence>
<proteinExistence type="predicted"/>
<dbReference type="GO" id="GO:0004540">
    <property type="term" value="F:RNA nuclease activity"/>
    <property type="evidence" value="ECO:0007669"/>
    <property type="project" value="InterPro"/>
</dbReference>
<dbReference type="OrthoDB" id="9816043at2"/>
<feature type="domain" description="NYN" evidence="1">
    <location>
        <begin position="126"/>
        <end position="199"/>
    </location>
</feature>
<keyword evidence="3" id="KW-1185">Reference proteome</keyword>
<dbReference type="CDD" id="cd18722">
    <property type="entry name" value="PIN_NicB-like"/>
    <property type="match status" value="1"/>
</dbReference>
<dbReference type="Pfam" id="PF01936">
    <property type="entry name" value="NYN"/>
    <property type="match status" value="1"/>
</dbReference>
<evidence type="ECO:0000313" key="2">
    <source>
        <dbReference type="EMBL" id="SDL13659.1"/>
    </source>
</evidence>
<sequence length="240" mass="27137">MRKVAILIDGGYFLKRLPTVFKQADPADPESVAFALRRLIASHLKSHNRIEKLPHERALLYRSFFYDAKPYLGKEHRPVSGTAIDYARTAEATFRLALHEKLRRMSHMAVRLGEVRRERGWILREAVQKKLLKGQITVADLTDDDFTPGLRQKAVDMRIGTDIASLTLKRQVDTIILVAGDSDFVPASKLARREGVKVVLDPLWRNVAPELFEHIDGLRSGFPKPGTAAANQPENHEDVE</sequence>
<name>A0A1G9HL55_9RHOB</name>
<dbReference type="Proteomes" id="UP000199328">
    <property type="component" value="Unassembled WGS sequence"/>
</dbReference>